<protein>
    <submittedName>
        <fullName evidence="1 2">Uncharacterized protein</fullName>
    </submittedName>
</protein>
<keyword evidence="3" id="KW-1185">Reference proteome</keyword>
<reference evidence="1 2" key="1">
    <citation type="journal article" date="2010" name="Nature">
        <title>Genome sequence of the palaeopolyploid soybean.</title>
        <authorList>
            <person name="Schmutz J."/>
            <person name="Cannon S.B."/>
            <person name="Schlueter J."/>
            <person name="Ma J."/>
            <person name="Mitros T."/>
            <person name="Nelson W."/>
            <person name="Hyten D.L."/>
            <person name="Song Q."/>
            <person name="Thelen J.J."/>
            <person name="Cheng J."/>
            <person name="Xu D."/>
            <person name="Hellsten U."/>
            <person name="May G.D."/>
            <person name="Yu Y."/>
            <person name="Sakurai T."/>
            <person name="Umezawa T."/>
            <person name="Bhattacharyya M.K."/>
            <person name="Sandhu D."/>
            <person name="Valliyodan B."/>
            <person name="Lindquist E."/>
            <person name="Peto M."/>
            <person name="Grant D."/>
            <person name="Shu S."/>
            <person name="Goodstein D."/>
            <person name="Barry K."/>
            <person name="Futrell-Griggs M."/>
            <person name="Abernathy B."/>
            <person name="Du J."/>
            <person name="Tian Z."/>
            <person name="Zhu L."/>
            <person name="Gill N."/>
            <person name="Joshi T."/>
            <person name="Libault M."/>
            <person name="Sethuraman A."/>
            <person name="Zhang X.-C."/>
            <person name="Shinozaki K."/>
            <person name="Nguyen H.T."/>
            <person name="Wing R.A."/>
            <person name="Cregan P."/>
            <person name="Specht J."/>
            <person name="Grimwood J."/>
            <person name="Rokhsar D."/>
            <person name="Stacey G."/>
            <person name="Shoemaker R.C."/>
            <person name="Jackson S.A."/>
        </authorList>
    </citation>
    <scope>NUCLEOTIDE SEQUENCE</scope>
    <source>
        <strain evidence="2">cv. Williams 82</strain>
        <tissue evidence="1">Callus</tissue>
    </source>
</reference>
<dbReference type="Proteomes" id="UP000008827">
    <property type="component" value="Chromosome 8"/>
</dbReference>
<sequence>MIALSLSVQTIHVCRSNFEIQTCRTCRITYTKRISI</sequence>
<name>A0A0R0IUW3_SOYBN</name>
<proteinExistence type="predicted"/>
<dbReference type="Gramene" id="KRH44200">
    <property type="protein sequence ID" value="KRH44200"/>
    <property type="gene ID" value="GLYMA_08G196000"/>
</dbReference>
<organism evidence="1">
    <name type="scientific">Glycine max</name>
    <name type="common">Soybean</name>
    <name type="synonym">Glycine hispida</name>
    <dbReference type="NCBI Taxonomy" id="3847"/>
    <lineage>
        <taxon>Eukaryota</taxon>
        <taxon>Viridiplantae</taxon>
        <taxon>Streptophyta</taxon>
        <taxon>Embryophyta</taxon>
        <taxon>Tracheophyta</taxon>
        <taxon>Spermatophyta</taxon>
        <taxon>Magnoliopsida</taxon>
        <taxon>eudicotyledons</taxon>
        <taxon>Gunneridae</taxon>
        <taxon>Pentapetalae</taxon>
        <taxon>rosids</taxon>
        <taxon>fabids</taxon>
        <taxon>Fabales</taxon>
        <taxon>Fabaceae</taxon>
        <taxon>Papilionoideae</taxon>
        <taxon>50 kb inversion clade</taxon>
        <taxon>NPAAA clade</taxon>
        <taxon>indigoferoid/millettioid clade</taxon>
        <taxon>Phaseoleae</taxon>
        <taxon>Glycine</taxon>
        <taxon>Glycine subgen. Soja</taxon>
    </lineage>
</organism>
<gene>
    <name evidence="1" type="ORF">GLYMA_08G196000</name>
</gene>
<evidence type="ECO:0000313" key="1">
    <source>
        <dbReference type="EMBL" id="KRH44200.1"/>
    </source>
</evidence>
<reference evidence="2" key="2">
    <citation type="submission" date="2018-02" db="UniProtKB">
        <authorList>
            <consortium name="EnsemblPlants"/>
        </authorList>
    </citation>
    <scope>IDENTIFICATION</scope>
    <source>
        <strain evidence="2">Williams 82</strain>
    </source>
</reference>
<dbReference type="PaxDb" id="3847-GLYMA08G20910.1"/>
<reference evidence="1" key="3">
    <citation type="submission" date="2018-07" db="EMBL/GenBank/DDBJ databases">
        <title>WGS assembly of Glycine max.</title>
        <authorList>
            <person name="Schmutz J."/>
            <person name="Cannon S."/>
            <person name="Schlueter J."/>
            <person name="Ma J."/>
            <person name="Mitros T."/>
            <person name="Nelson W."/>
            <person name="Hyten D."/>
            <person name="Song Q."/>
            <person name="Thelen J."/>
            <person name="Cheng J."/>
            <person name="Xu D."/>
            <person name="Hellsten U."/>
            <person name="May G."/>
            <person name="Yu Y."/>
            <person name="Sakurai T."/>
            <person name="Umezawa T."/>
            <person name="Bhattacharyya M."/>
            <person name="Sandhu D."/>
            <person name="Valliyodan B."/>
            <person name="Lindquist E."/>
            <person name="Peto M."/>
            <person name="Grant D."/>
            <person name="Shu S."/>
            <person name="Goodstein D."/>
            <person name="Barry K."/>
            <person name="Futrell-Griggs M."/>
            <person name="Abernathy B."/>
            <person name="Du J."/>
            <person name="Tian Z."/>
            <person name="Zhu L."/>
            <person name="Gill N."/>
            <person name="Joshi T."/>
            <person name="Libault M."/>
            <person name="Sethuraman A."/>
            <person name="Zhang X."/>
            <person name="Shinozaki K."/>
            <person name="Nguyen H."/>
            <person name="Wing R."/>
            <person name="Cregan P."/>
            <person name="Specht J."/>
            <person name="Grimwood J."/>
            <person name="Rokhsar D."/>
            <person name="Stacey G."/>
            <person name="Shoemaker R."/>
            <person name="Jackson S."/>
        </authorList>
    </citation>
    <scope>NUCLEOTIDE SEQUENCE</scope>
    <source>
        <tissue evidence="1">Callus</tissue>
    </source>
</reference>
<dbReference type="EnsemblPlants" id="KRH44200">
    <property type="protein sequence ID" value="KRH44200"/>
    <property type="gene ID" value="GLYMA_08G196000"/>
</dbReference>
<dbReference type="InParanoid" id="A0A0R0IUW3"/>
<evidence type="ECO:0000313" key="3">
    <source>
        <dbReference type="Proteomes" id="UP000008827"/>
    </source>
</evidence>
<dbReference type="AlphaFoldDB" id="A0A0R0IUW3"/>
<evidence type="ECO:0000313" key="2">
    <source>
        <dbReference type="EnsemblPlants" id="KRH44200"/>
    </source>
</evidence>
<dbReference type="EMBL" id="CM000841">
    <property type="protein sequence ID" value="KRH44200.1"/>
    <property type="molecule type" value="Genomic_DNA"/>
</dbReference>
<accession>A0A0R0IUW3</accession>